<dbReference type="AlphaFoldDB" id="A0A2U8H7B1"/>
<accession>A0A2U8H7B1</accession>
<protein>
    <submittedName>
        <fullName evidence="1">Uncharacterized protein</fullName>
    </submittedName>
</protein>
<name>A0A2U8H7B1_9RHOO</name>
<dbReference type="Proteomes" id="UP000244902">
    <property type="component" value="Chromosome"/>
</dbReference>
<dbReference type="EMBL" id="CP022188">
    <property type="protein sequence ID" value="AWI81772.1"/>
    <property type="molecule type" value="Genomic_DNA"/>
</dbReference>
<dbReference type="RefSeq" id="WP_108976713.1">
    <property type="nucleotide sequence ID" value="NZ_CP022188.1"/>
</dbReference>
<evidence type="ECO:0000313" key="2">
    <source>
        <dbReference type="Proteomes" id="UP000244902"/>
    </source>
</evidence>
<reference evidence="1 2" key="1">
    <citation type="submission" date="2017-06" db="EMBL/GenBank/DDBJ databases">
        <title>Azoarcus sp. TSNA42 complete genome sequence.</title>
        <authorList>
            <person name="Woo J.-H."/>
            <person name="Kim H.-S."/>
        </authorList>
    </citation>
    <scope>NUCLEOTIDE SEQUENCE [LARGE SCALE GENOMIC DNA]</scope>
    <source>
        <strain evidence="1 2">TSNA42</strain>
    </source>
</reference>
<evidence type="ECO:0000313" key="1">
    <source>
        <dbReference type="EMBL" id="AWI81772.1"/>
    </source>
</evidence>
<proteinExistence type="predicted"/>
<organism evidence="1 2">
    <name type="scientific">Parazoarcus communis</name>
    <dbReference type="NCBI Taxonomy" id="41977"/>
    <lineage>
        <taxon>Bacteria</taxon>
        <taxon>Pseudomonadati</taxon>
        <taxon>Pseudomonadota</taxon>
        <taxon>Betaproteobacteria</taxon>
        <taxon>Rhodocyclales</taxon>
        <taxon>Zoogloeaceae</taxon>
        <taxon>Parazoarcus</taxon>
    </lineage>
</organism>
<gene>
    <name evidence="1" type="ORF">CEW87_21910</name>
</gene>
<sequence>MSGYAVKVQGGSAKVVDIKTGGIKRTVSGGILSAQVLGDMVQVTDKNGRVRVIEIKTGAVKRSL</sequence>